<comment type="caution">
    <text evidence="2">The sequence shown here is derived from an EMBL/GenBank/DDBJ whole genome shotgun (WGS) entry which is preliminary data.</text>
</comment>
<accession>A0A2A4YDF9</accession>
<dbReference type="EMBL" id="NVUU01000087">
    <property type="protein sequence ID" value="PCI92731.1"/>
    <property type="molecule type" value="Genomic_DNA"/>
</dbReference>
<feature type="chain" id="PRO_5011975006" description="Porin" evidence="1">
    <location>
        <begin position="20"/>
        <end position="417"/>
    </location>
</feature>
<proteinExistence type="predicted"/>
<dbReference type="AlphaFoldDB" id="A0A2A4YDF9"/>
<evidence type="ECO:0008006" key="4">
    <source>
        <dbReference type="Google" id="ProtNLM"/>
    </source>
</evidence>
<reference evidence="3" key="1">
    <citation type="submission" date="2017-08" db="EMBL/GenBank/DDBJ databases">
        <title>A dynamic microbial community with high functional redundancy inhabits the cold, oxic subseafloor aquifer.</title>
        <authorList>
            <person name="Tully B.J."/>
            <person name="Wheat C.G."/>
            <person name="Glazer B.T."/>
            <person name="Huber J.A."/>
        </authorList>
    </citation>
    <scope>NUCLEOTIDE SEQUENCE [LARGE SCALE GENOMIC DNA]</scope>
</reference>
<organism evidence="2 3">
    <name type="scientific">Aerophobetes bacterium</name>
    <dbReference type="NCBI Taxonomy" id="2030807"/>
    <lineage>
        <taxon>Bacteria</taxon>
        <taxon>Candidatus Aerophobota</taxon>
    </lineage>
</organism>
<evidence type="ECO:0000313" key="3">
    <source>
        <dbReference type="Proteomes" id="UP000217838"/>
    </source>
</evidence>
<evidence type="ECO:0000256" key="1">
    <source>
        <dbReference type="SAM" id="SignalP"/>
    </source>
</evidence>
<dbReference type="Proteomes" id="UP000217838">
    <property type="component" value="Unassembled WGS sequence"/>
</dbReference>
<protein>
    <recommendedName>
        <fullName evidence="4">Porin</fullName>
    </recommendedName>
</protein>
<gene>
    <name evidence="2" type="ORF">COB11_06685</name>
</gene>
<sequence length="417" mass="46934">MFKRYIFSFLLFGTIALNAIDSPIVQPRPTDSFTEEEIKDLKEWIKKKKLVVGIKSFGGELTFSGELHAGMTQSNEVLNGVKQRGSGGAFPSMGTRSYDVEMDLLMNYRAEITWATAKIKFKNKAGIASGSGTSNRVSLDRAFMGVRFLQGESWTMDLEIGRRKLSYTFDSQIEFGSFMDGILLKYDHTFDSIGDVYFHGGPFVVDFTVDHYAYIFEIGFLNIGNTGIYTKYAFLDWDTKNYGNRQKDDQYRFLTNQVTLGYKVVPKWMGKVLTIYAAGLVNSAARELPVTANKKANWAWYAGFFLGEARKKGDWSVNANYQYVMPQAVPGFDSIGIGRGNAAGTGLYCANSSCSIPTTRRTAAGNTNYKGFNLQLLYLFTNNLTLKQGYKQSIRQDKAVGPIFRYKAYNLELVYIF</sequence>
<keyword evidence="1" id="KW-0732">Signal</keyword>
<evidence type="ECO:0000313" key="2">
    <source>
        <dbReference type="EMBL" id="PCI92731.1"/>
    </source>
</evidence>
<name>A0A2A4YDF9_UNCAE</name>
<feature type="signal peptide" evidence="1">
    <location>
        <begin position="1"/>
        <end position="19"/>
    </location>
</feature>